<dbReference type="Proteomes" id="UP000038040">
    <property type="component" value="Unplaced"/>
</dbReference>
<protein>
    <submittedName>
        <fullName evidence="7 10">Uncharacterized protein</fullName>
    </submittedName>
</protein>
<dbReference type="EMBL" id="UYYG01001198">
    <property type="protein sequence ID" value="VDN60007.1"/>
    <property type="molecule type" value="Genomic_DNA"/>
</dbReference>
<reference evidence="10" key="1">
    <citation type="submission" date="2017-02" db="UniProtKB">
        <authorList>
            <consortium name="WormBaseParasite"/>
        </authorList>
    </citation>
    <scope>IDENTIFICATION</scope>
</reference>
<evidence type="ECO:0000313" key="8">
    <source>
        <dbReference type="Proteomes" id="UP000038040"/>
    </source>
</evidence>
<evidence type="ECO:0000313" key="10">
    <source>
        <dbReference type="WBParaSite" id="DME_0000734401-mRNA-1"/>
    </source>
</evidence>
<keyword evidence="9" id="KW-1185">Reference proteome</keyword>
<dbReference type="AlphaFoldDB" id="A0A0N4UIB9"/>
<dbReference type="GO" id="GO:0005576">
    <property type="term" value="C:extracellular region"/>
    <property type="evidence" value="ECO:0007669"/>
    <property type="project" value="UniProtKB-SubCell"/>
</dbReference>
<feature type="signal peptide" evidence="6">
    <location>
        <begin position="1"/>
        <end position="17"/>
    </location>
</feature>
<dbReference type="InterPro" id="IPR031420">
    <property type="entry name" value="UPF0669"/>
</dbReference>
<keyword evidence="5" id="KW-0325">Glycoprotein</keyword>
<dbReference type="PANTHER" id="PTHR31703:SF2">
    <property type="entry name" value="UPF0669 PROTEIN C6ORF120"/>
    <property type="match status" value="1"/>
</dbReference>
<comment type="subcellular location">
    <subcellularLocation>
        <location evidence="1">Secreted</location>
    </subcellularLocation>
</comment>
<comment type="similarity">
    <text evidence="2">Belongs to the UPF0669 family.</text>
</comment>
<dbReference type="OrthoDB" id="10046613at2759"/>
<dbReference type="WBParaSite" id="DME_0000734401-mRNA-1">
    <property type="protein sequence ID" value="DME_0000734401-mRNA-1"/>
    <property type="gene ID" value="DME_0000734401"/>
</dbReference>
<evidence type="ECO:0000256" key="6">
    <source>
        <dbReference type="SAM" id="SignalP"/>
    </source>
</evidence>
<keyword evidence="4 6" id="KW-0732">Signal</keyword>
<evidence type="ECO:0000256" key="3">
    <source>
        <dbReference type="ARBA" id="ARBA00022525"/>
    </source>
</evidence>
<gene>
    <name evidence="7" type="ORF">DME_LOCUS9980</name>
</gene>
<dbReference type="Pfam" id="PF17065">
    <property type="entry name" value="UPF0669"/>
    <property type="match status" value="1"/>
</dbReference>
<sequence>MFNILLLLLSHTINCKSDNEEIIDYGLVNIANQLVLINMIKGDLQATNSTYFELKWKGRMRIILESIWGDADLYLSYKSKNPGSEVDNHDVLSTTCGLDIIDVPQFAQRPLYLAVSGHPFSKNISYRMVWLMLPEINNEFEEPIDIPSEIIYSLPQVETVSNSLISLVEFILDIFIEVLL</sequence>
<reference evidence="7 9" key="2">
    <citation type="submission" date="2018-11" db="EMBL/GenBank/DDBJ databases">
        <authorList>
            <consortium name="Pathogen Informatics"/>
        </authorList>
    </citation>
    <scope>NUCLEOTIDE SEQUENCE [LARGE SCALE GENOMIC DNA]</scope>
</reference>
<dbReference type="Proteomes" id="UP000274756">
    <property type="component" value="Unassembled WGS sequence"/>
</dbReference>
<accession>A0A0N4UIB9</accession>
<evidence type="ECO:0000256" key="4">
    <source>
        <dbReference type="ARBA" id="ARBA00022729"/>
    </source>
</evidence>
<keyword evidence="3" id="KW-0964">Secreted</keyword>
<evidence type="ECO:0000313" key="9">
    <source>
        <dbReference type="Proteomes" id="UP000274756"/>
    </source>
</evidence>
<dbReference type="STRING" id="318479.A0A0N4UIB9"/>
<proteinExistence type="inferred from homology"/>
<evidence type="ECO:0000256" key="2">
    <source>
        <dbReference type="ARBA" id="ARBA00008960"/>
    </source>
</evidence>
<evidence type="ECO:0000256" key="5">
    <source>
        <dbReference type="ARBA" id="ARBA00023180"/>
    </source>
</evidence>
<organism evidence="8 10">
    <name type="scientific">Dracunculus medinensis</name>
    <name type="common">Guinea worm</name>
    <dbReference type="NCBI Taxonomy" id="318479"/>
    <lineage>
        <taxon>Eukaryota</taxon>
        <taxon>Metazoa</taxon>
        <taxon>Ecdysozoa</taxon>
        <taxon>Nematoda</taxon>
        <taxon>Chromadorea</taxon>
        <taxon>Rhabditida</taxon>
        <taxon>Spirurina</taxon>
        <taxon>Dracunculoidea</taxon>
        <taxon>Dracunculidae</taxon>
        <taxon>Dracunculus</taxon>
    </lineage>
</organism>
<feature type="chain" id="PRO_5033229905" evidence="6">
    <location>
        <begin position="18"/>
        <end position="180"/>
    </location>
</feature>
<evidence type="ECO:0000256" key="1">
    <source>
        <dbReference type="ARBA" id="ARBA00004613"/>
    </source>
</evidence>
<dbReference type="PANTHER" id="PTHR31703">
    <property type="entry name" value="UPF0669 PROTEIN C6ORF120"/>
    <property type="match status" value="1"/>
</dbReference>
<name>A0A0N4UIB9_DRAME</name>
<evidence type="ECO:0000313" key="7">
    <source>
        <dbReference type="EMBL" id="VDN60007.1"/>
    </source>
</evidence>